<evidence type="ECO:0000313" key="1">
    <source>
        <dbReference type="EMBL" id="PJN68255.1"/>
    </source>
</evidence>
<protein>
    <submittedName>
        <fullName evidence="1">Uncharacterized protein</fullName>
    </submittedName>
</protein>
<evidence type="ECO:0000313" key="2">
    <source>
        <dbReference type="Proteomes" id="UP000236165"/>
    </source>
</evidence>
<reference evidence="1 2" key="1">
    <citation type="submission" date="2016-10" db="EMBL/GenBank/DDBJ databases">
        <title>Genome Sequence of Bacillus weihenstephanensis GM6LP.</title>
        <authorList>
            <person name="Poehlein A."/>
            <person name="Wemheuer F."/>
            <person name="Hollensteiner J."/>
            <person name="Wemheuer B."/>
        </authorList>
    </citation>
    <scope>NUCLEOTIDE SEQUENCE [LARGE SCALE GENOMIC DNA]</scope>
    <source>
        <strain evidence="1 2">GM6LP</strain>
    </source>
</reference>
<accession>A0AAP8GTM9</accession>
<gene>
    <name evidence="1" type="ORF">BACWE_42230</name>
</gene>
<sequence length="39" mass="4620">MLVEPAHQHTGILSMLDFEMFGYRWVNEKDLPVARVLIY</sequence>
<dbReference type="EMBL" id="MKZQ01000056">
    <property type="protein sequence ID" value="PJN68255.1"/>
    <property type="molecule type" value="Genomic_DNA"/>
</dbReference>
<dbReference type="Proteomes" id="UP000236165">
    <property type="component" value="Unassembled WGS sequence"/>
</dbReference>
<comment type="caution">
    <text evidence="1">The sequence shown here is derived from an EMBL/GenBank/DDBJ whole genome shotgun (WGS) entry which is preliminary data.</text>
</comment>
<organism evidence="1 2">
    <name type="scientific">Bacillus mycoides</name>
    <dbReference type="NCBI Taxonomy" id="1405"/>
    <lineage>
        <taxon>Bacteria</taxon>
        <taxon>Bacillati</taxon>
        <taxon>Bacillota</taxon>
        <taxon>Bacilli</taxon>
        <taxon>Bacillales</taxon>
        <taxon>Bacillaceae</taxon>
        <taxon>Bacillus</taxon>
        <taxon>Bacillus cereus group</taxon>
    </lineage>
</organism>
<dbReference type="AlphaFoldDB" id="A0AAP8GTM9"/>
<proteinExistence type="predicted"/>
<name>A0AAP8GTM9_BACMY</name>